<dbReference type="AlphaFoldDB" id="A0A9D2PTQ8"/>
<sequence>MKIVVIDGQGGKMGRSVIEQLKSSYPNMEIYAIGTNSIATAAMLKAGANYGATGENPAIVNSQDADLIIGPIGIVMANSLLGEITPAMASAIASCKAYKILIPVNRCNHLIIGCKNCSLSDYISMVCEEVGKEIEKYENR</sequence>
<dbReference type="EMBL" id="DWWB01000009">
    <property type="protein sequence ID" value="HJC65601.1"/>
    <property type="molecule type" value="Genomic_DNA"/>
</dbReference>
<dbReference type="InterPro" id="IPR024208">
    <property type="entry name" value="DUF3842"/>
</dbReference>
<dbReference type="Pfam" id="PF12953">
    <property type="entry name" value="DUF3842"/>
    <property type="match status" value="1"/>
</dbReference>
<name>A0A9D2PTQ8_9FIRM</name>
<reference evidence="1" key="1">
    <citation type="journal article" date="2021" name="PeerJ">
        <title>Extensive microbial diversity within the chicken gut microbiome revealed by metagenomics and culture.</title>
        <authorList>
            <person name="Gilroy R."/>
            <person name="Ravi A."/>
            <person name="Getino M."/>
            <person name="Pursley I."/>
            <person name="Horton D.L."/>
            <person name="Alikhan N.F."/>
            <person name="Baker D."/>
            <person name="Gharbi K."/>
            <person name="Hall N."/>
            <person name="Watson M."/>
            <person name="Adriaenssens E.M."/>
            <person name="Foster-Nyarko E."/>
            <person name="Jarju S."/>
            <person name="Secka A."/>
            <person name="Antonio M."/>
            <person name="Oren A."/>
            <person name="Chaudhuri R.R."/>
            <person name="La Ragione R."/>
            <person name="Hildebrand F."/>
            <person name="Pallen M.J."/>
        </authorList>
    </citation>
    <scope>NUCLEOTIDE SEQUENCE</scope>
    <source>
        <strain evidence="1">CHK198-12963</strain>
    </source>
</reference>
<protein>
    <submittedName>
        <fullName evidence="1">DUF3842 family protein</fullName>
    </submittedName>
</protein>
<proteinExistence type="predicted"/>
<evidence type="ECO:0000313" key="1">
    <source>
        <dbReference type="EMBL" id="HJC65601.1"/>
    </source>
</evidence>
<gene>
    <name evidence="1" type="ORF">H9931_02615</name>
</gene>
<dbReference type="Proteomes" id="UP000823863">
    <property type="component" value="Unassembled WGS sequence"/>
</dbReference>
<organism evidence="1 2">
    <name type="scientific">Candidatus Enterocloster excrementigallinarum</name>
    <dbReference type="NCBI Taxonomy" id="2838558"/>
    <lineage>
        <taxon>Bacteria</taxon>
        <taxon>Bacillati</taxon>
        <taxon>Bacillota</taxon>
        <taxon>Clostridia</taxon>
        <taxon>Lachnospirales</taxon>
        <taxon>Lachnospiraceae</taxon>
        <taxon>Enterocloster</taxon>
    </lineage>
</organism>
<comment type="caution">
    <text evidence="1">The sequence shown here is derived from an EMBL/GenBank/DDBJ whole genome shotgun (WGS) entry which is preliminary data.</text>
</comment>
<reference evidence="1" key="2">
    <citation type="submission" date="2021-04" db="EMBL/GenBank/DDBJ databases">
        <authorList>
            <person name="Gilroy R."/>
        </authorList>
    </citation>
    <scope>NUCLEOTIDE SEQUENCE</scope>
    <source>
        <strain evidence="1">CHK198-12963</strain>
    </source>
</reference>
<evidence type="ECO:0000313" key="2">
    <source>
        <dbReference type="Proteomes" id="UP000823863"/>
    </source>
</evidence>
<accession>A0A9D2PTQ8</accession>